<dbReference type="EMBL" id="JADILZ010000026">
    <property type="protein sequence ID" value="MBO8477804.1"/>
    <property type="molecule type" value="Genomic_DNA"/>
</dbReference>
<name>A0A9D9ITR1_9BACT</name>
<keyword evidence="1" id="KW-1133">Transmembrane helix</keyword>
<dbReference type="Pfam" id="PF04246">
    <property type="entry name" value="RseC_MucC"/>
    <property type="match status" value="1"/>
</dbReference>
<reference evidence="2" key="2">
    <citation type="journal article" date="2021" name="PeerJ">
        <title>Extensive microbial diversity within the chicken gut microbiome revealed by metagenomics and culture.</title>
        <authorList>
            <person name="Gilroy R."/>
            <person name="Ravi A."/>
            <person name="Getino M."/>
            <person name="Pursley I."/>
            <person name="Horton D.L."/>
            <person name="Alikhan N.F."/>
            <person name="Baker D."/>
            <person name="Gharbi K."/>
            <person name="Hall N."/>
            <person name="Watson M."/>
            <person name="Adriaenssens E.M."/>
            <person name="Foster-Nyarko E."/>
            <person name="Jarju S."/>
            <person name="Secka A."/>
            <person name="Antonio M."/>
            <person name="Oren A."/>
            <person name="Chaudhuri R.R."/>
            <person name="La Ragione R."/>
            <person name="Hildebrand F."/>
            <person name="Pallen M.J."/>
        </authorList>
    </citation>
    <scope>NUCLEOTIDE SEQUENCE</scope>
    <source>
        <strain evidence="2">2478</strain>
    </source>
</reference>
<protein>
    <submittedName>
        <fullName evidence="2">SoxR reducing system RseC family protein</fullName>
    </submittedName>
</protein>
<sequence>MARNEVSHIGTVTEMTPEFTTVRIISTSACAACHAKGVCGVSEEKVKEISVPTDPYATWKPGDEVRVMLRQSMGLKAVWLSYVIPLVILMILILTLSAVSVHEIYVGLASVGVVAVYYLVLYLLRDRLANEFVFYLKEK</sequence>
<gene>
    <name evidence="2" type="ORF">IAB80_02755</name>
</gene>
<feature type="transmembrane region" description="Helical" evidence="1">
    <location>
        <begin position="77"/>
        <end position="98"/>
    </location>
</feature>
<comment type="caution">
    <text evidence="2">The sequence shown here is derived from an EMBL/GenBank/DDBJ whole genome shotgun (WGS) entry which is preliminary data.</text>
</comment>
<evidence type="ECO:0000256" key="1">
    <source>
        <dbReference type="SAM" id="Phobius"/>
    </source>
</evidence>
<evidence type="ECO:0000313" key="3">
    <source>
        <dbReference type="Proteomes" id="UP000823771"/>
    </source>
</evidence>
<proteinExistence type="predicted"/>
<organism evidence="2 3">
    <name type="scientific">Candidatus Cryptobacteroides excrementipullorum</name>
    <dbReference type="NCBI Taxonomy" id="2840761"/>
    <lineage>
        <taxon>Bacteria</taxon>
        <taxon>Pseudomonadati</taxon>
        <taxon>Bacteroidota</taxon>
        <taxon>Bacteroidia</taxon>
        <taxon>Bacteroidales</taxon>
        <taxon>Candidatus Cryptobacteroides</taxon>
    </lineage>
</organism>
<evidence type="ECO:0000313" key="2">
    <source>
        <dbReference type="EMBL" id="MBO8477804.1"/>
    </source>
</evidence>
<dbReference type="PANTHER" id="PTHR35867:SF1">
    <property type="entry name" value="PROTEIN RSEC"/>
    <property type="match status" value="1"/>
</dbReference>
<dbReference type="Proteomes" id="UP000823771">
    <property type="component" value="Unassembled WGS sequence"/>
</dbReference>
<keyword evidence="1" id="KW-0472">Membrane</keyword>
<dbReference type="InterPro" id="IPR007359">
    <property type="entry name" value="SigmaE_reg_RseC_MucC"/>
</dbReference>
<keyword evidence="1" id="KW-0812">Transmembrane</keyword>
<accession>A0A9D9ITR1</accession>
<reference evidence="2" key="1">
    <citation type="submission" date="2020-10" db="EMBL/GenBank/DDBJ databases">
        <authorList>
            <person name="Gilroy R."/>
        </authorList>
    </citation>
    <scope>NUCLEOTIDE SEQUENCE</scope>
    <source>
        <strain evidence="2">2478</strain>
    </source>
</reference>
<dbReference type="PANTHER" id="PTHR35867">
    <property type="entry name" value="PROTEIN RSEC"/>
    <property type="match status" value="1"/>
</dbReference>
<dbReference type="AlphaFoldDB" id="A0A9D9ITR1"/>
<feature type="transmembrane region" description="Helical" evidence="1">
    <location>
        <begin position="104"/>
        <end position="124"/>
    </location>
</feature>